<proteinExistence type="predicted"/>
<gene>
    <name evidence="1" type="ORF">S01H4_42341</name>
</gene>
<evidence type="ECO:0000313" key="1">
    <source>
        <dbReference type="EMBL" id="GAH04855.1"/>
    </source>
</evidence>
<accession>X1D976</accession>
<name>X1D976_9ZZZZ</name>
<protein>
    <submittedName>
        <fullName evidence="1">Uncharacterized protein</fullName>
    </submittedName>
</protein>
<dbReference type="EMBL" id="BART01023241">
    <property type="protein sequence ID" value="GAH04855.1"/>
    <property type="molecule type" value="Genomic_DNA"/>
</dbReference>
<comment type="caution">
    <text evidence="1">The sequence shown here is derived from an EMBL/GenBank/DDBJ whole genome shotgun (WGS) entry which is preliminary data.</text>
</comment>
<reference evidence="1" key="1">
    <citation type="journal article" date="2014" name="Front. Microbiol.">
        <title>High frequency of phylogenetically diverse reductive dehalogenase-homologous genes in deep subseafloor sedimentary metagenomes.</title>
        <authorList>
            <person name="Kawai M."/>
            <person name="Futagami T."/>
            <person name="Toyoda A."/>
            <person name="Takaki Y."/>
            <person name="Nishi S."/>
            <person name="Hori S."/>
            <person name="Arai W."/>
            <person name="Tsubouchi T."/>
            <person name="Morono Y."/>
            <person name="Uchiyama I."/>
            <person name="Ito T."/>
            <person name="Fujiyama A."/>
            <person name="Inagaki F."/>
            <person name="Takami H."/>
        </authorList>
    </citation>
    <scope>NUCLEOTIDE SEQUENCE</scope>
    <source>
        <strain evidence="1">Expedition CK06-06</strain>
    </source>
</reference>
<sequence>MEHGWYFGLVPLQKKEYKELIEKAELWDDYKQILQDLTTENQEQYREAEARARAAKVPT</sequence>
<dbReference type="AlphaFoldDB" id="X1D976"/>
<organism evidence="1">
    <name type="scientific">marine sediment metagenome</name>
    <dbReference type="NCBI Taxonomy" id="412755"/>
    <lineage>
        <taxon>unclassified sequences</taxon>
        <taxon>metagenomes</taxon>
        <taxon>ecological metagenomes</taxon>
    </lineage>
</organism>